<feature type="chain" id="PRO_5045828133" evidence="1">
    <location>
        <begin position="26"/>
        <end position="220"/>
    </location>
</feature>
<proteinExistence type="predicted"/>
<feature type="domain" description="GmrSD restriction endonucleases C-terminal" evidence="2">
    <location>
        <begin position="99"/>
        <end position="204"/>
    </location>
</feature>
<keyword evidence="4" id="KW-1185">Reference proteome</keyword>
<evidence type="ECO:0000313" key="4">
    <source>
        <dbReference type="Proteomes" id="UP001500443"/>
    </source>
</evidence>
<accession>A0ABN2XDZ8</accession>
<dbReference type="EMBL" id="BAAAPF010000003">
    <property type="protein sequence ID" value="GAA2108310.1"/>
    <property type="molecule type" value="Genomic_DNA"/>
</dbReference>
<keyword evidence="3" id="KW-0378">Hydrolase</keyword>
<sequence>MRMILRGLVAAAAVTAVSFSVPASAAQAPAPEAVPVQAAIAALPVATEDRTGYDRDLFNHWIDEDRDSCDTRREVLIAEAVVAPEVGPRCRLTGGSWTSYYDEQVVTEARRLDIDHVVPLAEAWDSGASGWDAQRRERYANDLGSERSLVAVTARSNRQKADQDPSEWWVPAESATCQYLSDWVATKSRWGLAVDEAERDALVARAAECPGLVVEYEHAQ</sequence>
<dbReference type="PANTHER" id="PTHR24094">
    <property type="entry name" value="SECRETED PROTEIN"/>
    <property type="match status" value="1"/>
</dbReference>
<dbReference type="Proteomes" id="UP001500443">
    <property type="component" value="Unassembled WGS sequence"/>
</dbReference>
<reference evidence="3 4" key="1">
    <citation type="journal article" date="2019" name="Int. J. Syst. Evol. Microbiol.">
        <title>The Global Catalogue of Microorganisms (GCM) 10K type strain sequencing project: providing services to taxonomists for standard genome sequencing and annotation.</title>
        <authorList>
            <consortium name="The Broad Institute Genomics Platform"/>
            <consortium name="The Broad Institute Genome Sequencing Center for Infectious Disease"/>
            <person name="Wu L."/>
            <person name="Ma J."/>
        </authorList>
    </citation>
    <scope>NUCLEOTIDE SEQUENCE [LARGE SCALE GENOMIC DNA]</scope>
    <source>
        <strain evidence="3 4">JCM 15481</strain>
    </source>
</reference>
<dbReference type="InterPro" id="IPR011089">
    <property type="entry name" value="GmrSD_C"/>
</dbReference>
<dbReference type="RefSeq" id="WP_344287212.1">
    <property type="nucleotide sequence ID" value="NZ_BAAAPF010000003.1"/>
</dbReference>
<name>A0ABN2XDZ8_9ACTN</name>
<dbReference type="PANTHER" id="PTHR24094:SF15">
    <property type="entry name" value="AMP-DEPENDENT SYNTHETASE_LIGASE DOMAIN-CONTAINING PROTEIN-RELATED"/>
    <property type="match status" value="1"/>
</dbReference>
<dbReference type="GO" id="GO:0004519">
    <property type="term" value="F:endonuclease activity"/>
    <property type="evidence" value="ECO:0007669"/>
    <property type="project" value="UniProtKB-KW"/>
</dbReference>
<gene>
    <name evidence="3" type="ORF">GCM10009802_04060</name>
</gene>
<evidence type="ECO:0000256" key="1">
    <source>
        <dbReference type="SAM" id="SignalP"/>
    </source>
</evidence>
<feature type="signal peptide" evidence="1">
    <location>
        <begin position="1"/>
        <end position="25"/>
    </location>
</feature>
<comment type="caution">
    <text evidence="3">The sequence shown here is derived from an EMBL/GenBank/DDBJ whole genome shotgun (WGS) entry which is preliminary data.</text>
</comment>
<keyword evidence="3" id="KW-0255">Endonuclease</keyword>
<evidence type="ECO:0000313" key="3">
    <source>
        <dbReference type="EMBL" id="GAA2108310.1"/>
    </source>
</evidence>
<keyword evidence="1" id="KW-0732">Signal</keyword>
<evidence type="ECO:0000259" key="2">
    <source>
        <dbReference type="Pfam" id="PF07510"/>
    </source>
</evidence>
<protein>
    <submittedName>
        <fullName evidence="3">HNH endonuclease family protein</fullName>
    </submittedName>
</protein>
<organism evidence="3 4">
    <name type="scientific">Streptomyces synnematoformans</name>
    <dbReference type="NCBI Taxonomy" id="415721"/>
    <lineage>
        <taxon>Bacteria</taxon>
        <taxon>Bacillati</taxon>
        <taxon>Actinomycetota</taxon>
        <taxon>Actinomycetes</taxon>
        <taxon>Kitasatosporales</taxon>
        <taxon>Streptomycetaceae</taxon>
        <taxon>Streptomyces</taxon>
    </lineage>
</organism>
<dbReference type="Pfam" id="PF07510">
    <property type="entry name" value="GmrSD_C"/>
    <property type="match status" value="1"/>
</dbReference>
<keyword evidence="3" id="KW-0540">Nuclease</keyword>